<evidence type="ECO:0000313" key="1">
    <source>
        <dbReference type="EMBL" id="UYP45243.1"/>
    </source>
</evidence>
<dbReference type="Gene3D" id="1.10.10.10">
    <property type="entry name" value="Winged helix-like DNA-binding domain superfamily/Winged helix DNA-binding domain"/>
    <property type="match status" value="1"/>
</dbReference>
<reference evidence="1" key="1">
    <citation type="submission" date="2022-09" db="EMBL/GenBank/DDBJ databases">
        <title>Actin cytoskeleton and complex cell architecture in an #Asgard archaeon.</title>
        <authorList>
            <person name="Ponce Toledo R.I."/>
            <person name="Schleper C."/>
            <person name="Rodrigues Oliveira T."/>
            <person name="Wollweber F."/>
            <person name="Xu J."/>
            <person name="Rittmann S."/>
            <person name="Klingl A."/>
            <person name="Pilhofer M."/>
        </authorList>
    </citation>
    <scope>NUCLEOTIDE SEQUENCE</scope>
    <source>
        <strain evidence="1">B-35</strain>
    </source>
</reference>
<dbReference type="InterPro" id="IPR036390">
    <property type="entry name" value="WH_DNA-bd_sf"/>
</dbReference>
<evidence type="ECO:0008006" key="3">
    <source>
        <dbReference type="Google" id="ProtNLM"/>
    </source>
</evidence>
<accession>A0ABY6HPI4</accession>
<keyword evidence="2" id="KW-1185">Reference proteome</keyword>
<dbReference type="Proteomes" id="UP001208689">
    <property type="component" value="Chromosome"/>
</dbReference>
<proteinExistence type="predicted"/>
<protein>
    <recommendedName>
        <fullName evidence="3">HTH arsR-type domain-containing protein</fullName>
    </recommendedName>
</protein>
<name>A0ABY6HPI4_9ARCH</name>
<organism evidence="1 2">
    <name type="scientific">Candidatus Lokiarchaeum ossiferum</name>
    <dbReference type="NCBI Taxonomy" id="2951803"/>
    <lineage>
        <taxon>Archaea</taxon>
        <taxon>Promethearchaeati</taxon>
        <taxon>Promethearchaeota</taxon>
        <taxon>Promethearchaeia</taxon>
        <taxon>Promethearchaeales</taxon>
        <taxon>Promethearchaeaceae</taxon>
        <taxon>Candidatus Lokiarchaeum</taxon>
    </lineage>
</organism>
<dbReference type="EMBL" id="CP104013">
    <property type="protein sequence ID" value="UYP45243.1"/>
    <property type="molecule type" value="Genomic_DNA"/>
</dbReference>
<dbReference type="InterPro" id="IPR036388">
    <property type="entry name" value="WH-like_DNA-bd_sf"/>
</dbReference>
<sequence length="236" mass="27462">MIDQASCCNELLKNNLRFQMWNLFSIYPELSLSDLSQKLNKCKSTLHPHVKTLLEFGLIEEVREEHKRGNIKAKIYARTPKSTDQQFVREKLEINSKIVSLDKESGRKYLVQLLARTKLLKKSIDSQLSFIEKLLNSGRNGPDEHALQLLNEMLIKNTMDNNSGSPGPDIFEYCTYLSKNAYCSYRKKLEQINRELKEVIKKEETLNPTIEKPFYFFGIGLPLKKMCSYMNPPKNY</sequence>
<evidence type="ECO:0000313" key="2">
    <source>
        <dbReference type="Proteomes" id="UP001208689"/>
    </source>
</evidence>
<gene>
    <name evidence="1" type="ORF">NEF87_001528</name>
</gene>
<dbReference type="SUPFAM" id="SSF46785">
    <property type="entry name" value="Winged helix' DNA-binding domain"/>
    <property type="match status" value="1"/>
</dbReference>